<protein>
    <recommendedName>
        <fullName evidence="7">LytR family transcriptional regulator</fullName>
    </recommendedName>
</protein>
<evidence type="ECO:0008006" key="7">
    <source>
        <dbReference type="Google" id="ProtNLM"/>
    </source>
</evidence>
<comment type="caution">
    <text evidence="5">The sequence shown here is derived from an EMBL/GenBank/DDBJ whole genome shotgun (WGS) entry which is preliminary data.</text>
</comment>
<dbReference type="Proteomes" id="UP000483018">
    <property type="component" value="Unassembled WGS sequence"/>
</dbReference>
<dbReference type="InterPro" id="IPR050922">
    <property type="entry name" value="LytR/CpsA/Psr_CW_biosynth"/>
</dbReference>
<dbReference type="RefSeq" id="WP_158739760.1">
    <property type="nucleotide sequence ID" value="NZ_JAFBEP010000001.1"/>
</dbReference>
<name>A0A7C8HIS9_9FIRM</name>
<sequence>MAKTNKKQKSKQYLVKRFFSIVFLIVFSFLVLAGIGAYGYLHFAKNDFDGMMPSQKNQQKKGVMDLFKKTPKKIRTNVAIFGVDKGGMRTDVIIVATFNSETKKINLVSVPRDTRVFLTESMLADMRSRTSGVPDTVKINEVHAYAGKEKANEYSVKEVERLLGIDIDYFVKVDIEAFRKIVDQIGGVEMTLDRDYYYVDRAGGLYINLKAGPQTLNGEQAEQLVRYRKDYGDLGRIQTQQKFLKAFAQKMLSPSNIKNAPAIVKILFDYVETDVDLTDALQYVQYLDDIDLNNIEMTTIPGEAQYIGNKSYFIHDEEGTKELVEKIFFSDDKNEATTTANSKNARIEVLNGGSVSGLAQTTGDQLKSDGYNVVHIGNYEGTREQNTRIFVRKEGWGEDLKAYFKNSTVIVDESALSDDVDIQIVLGLSEK</sequence>
<evidence type="ECO:0000259" key="3">
    <source>
        <dbReference type="Pfam" id="PF03816"/>
    </source>
</evidence>
<dbReference type="InterPro" id="IPR027381">
    <property type="entry name" value="LytR/CpsA/Psr_C"/>
</dbReference>
<dbReference type="OrthoDB" id="305468at2"/>
<evidence type="ECO:0000259" key="4">
    <source>
        <dbReference type="Pfam" id="PF13399"/>
    </source>
</evidence>
<dbReference type="InterPro" id="IPR004474">
    <property type="entry name" value="LytR_CpsA_psr"/>
</dbReference>
<dbReference type="PANTHER" id="PTHR33392">
    <property type="entry name" value="POLYISOPRENYL-TEICHOIC ACID--PEPTIDOGLYCAN TEICHOIC ACID TRANSFERASE TAGU"/>
    <property type="match status" value="1"/>
</dbReference>
<keyword evidence="2" id="KW-0472">Membrane</keyword>
<dbReference type="Gene3D" id="3.40.630.190">
    <property type="entry name" value="LCP protein"/>
    <property type="match status" value="1"/>
</dbReference>
<feature type="domain" description="Cell envelope-related transcriptional attenuator" evidence="3">
    <location>
        <begin position="89"/>
        <end position="252"/>
    </location>
</feature>
<dbReference type="AlphaFoldDB" id="A0A7C8HIS9"/>
<comment type="similarity">
    <text evidence="1">Belongs to the LytR/CpsA/Psr (LCP) family.</text>
</comment>
<dbReference type="NCBIfam" id="TIGR00350">
    <property type="entry name" value="lytR_cpsA_psr"/>
    <property type="match status" value="1"/>
</dbReference>
<gene>
    <name evidence="5" type="ORF">GND95_05035</name>
</gene>
<feature type="domain" description="LytR/CpsA/Psr regulator C-terminal" evidence="4">
    <location>
        <begin position="345"/>
        <end position="427"/>
    </location>
</feature>
<proteinExistence type="inferred from homology"/>
<reference evidence="5 6" key="1">
    <citation type="submission" date="2019-12" db="EMBL/GenBank/DDBJ databases">
        <title>Defluviitalea raffinosedens, isolated from a biogas fermenter, genome sequencing and characterization.</title>
        <authorList>
            <person name="Rettenmaier R."/>
            <person name="Schneider M."/>
            <person name="Neuhaus K."/>
            <person name="Liebl W."/>
            <person name="Zverlov V."/>
        </authorList>
    </citation>
    <scope>NUCLEOTIDE SEQUENCE [LARGE SCALE GENOMIC DNA]</scope>
    <source>
        <strain evidence="5 6">249c-K6</strain>
    </source>
</reference>
<dbReference type="Pfam" id="PF13399">
    <property type="entry name" value="LytR_C"/>
    <property type="match status" value="1"/>
</dbReference>
<accession>A0A7C8HIS9</accession>
<organism evidence="5 6">
    <name type="scientific">Defluviitalea raffinosedens</name>
    <dbReference type="NCBI Taxonomy" id="1450156"/>
    <lineage>
        <taxon>Bacteria</taxon>
        <taxon>Bacillati</taxon>
        <taxon>Bacillota</taxon>
        <taxon>Clostridia</taxon>
        <taxon>Lachnospirales</taxon>
        <taxon>Defluviitaleaceae</taxon>
        <taxon>Defluviitalea</taxon>
    </lineage>
</organism>
<keyword evidence="2" id="KW-1133">Transmembrane helix</keyword>
<dbReference type="PANTHER" id="PTHR33392:SF6">
    <property type="entry name" value="POLYISOPRENYL-TEICHOIC ACID--PEPTIDOGLYCAN TEICHOIC ACID TRANSFERASE TAGU"/>
    <property type="match status" value="1"/>
</dbReference>
<dbReference type="Gene3D" id="3.30.70.2390">
    <property type="match status" value="1"/>
</dbReference>
<dbReference type="EMBL" id="WSLF01000003">
    <property type="protein sequence ID" value="KAE9635512.1"/>
    <property type="molecule type" value="Genomic_DNA"/>
</dbReference>
<evidence type="ECO:0000256" key="2">
    <source>
        <dbReference type="SAM" id="Phobius"/>
    </source>
</evidence>
<keyword evidence="6" id="KW-1185">Reference proteome</keyword>
<feature type="transmembrane region" description="Helical" evidence="2">
    <location>
        <begin position="21"/>
        <end position="41"/>
    </location>
</feature>
<evidence type="ECO:0000313" key="5">
    <source>
        <dbReference type="EMBL" id="KAE9635512.1"/>
    </source>
</evidence>
<evidence type="ECO:0000313" key="6">
    <source>
        <dbReference type="Proteomes" id="UP000483018"/>
    </source>
</evidence>
<evidence type="ECO:0000256" key="1">
    <source>
        <dbReference type="ARBA" id="ARBA00006068"/>
    </source>
</evidence>
<dbReference type="Pfam" id="PF03816">
    <property type="entry name" value="LytR_cpsA_psr"/>
    <property type="match status" value="1"/>
</dbReference>
<keyword evidence="2" id="KW-0812">Transmembrane</keyword>